<evidence type="ECO:0000256" key="5">
    <source>
        <dbReference type="ARBA" id="ARBA00023136"/>
    </source>
</evidence>
<evidence type="ECO:0000259" key="8">
    <source>
        <dbReference type="Pfam" id="PF01529"/>
    </source>
</evidence>
<evidence type="ECO:0000256" key="7">
    <source>
        <dbReference type="RuleBase" id="RU079119"/>
    </source>
</evidence>
<proteinExistence type="inferred from homology"/>
<keyword evidence="6 7" id="KW-0012">Acyltransferase</keyword>
<feature type="domain" description="Palmitoyltransferase DHHC" evidence="8">
    <location>
        <begin position="89"/>
        <end position="213"/>
    </location>
</feature>
<keyword evidence="2 7" id="KW-0808">Transferase</keyword>
<dbReference type="EC" id="2.3.1.225" evidence="7"/>
<comment type="caution">
    <text evidence="9">The sequence shown here is derived from an EMBL/GenBank/DDBJ whole genome shotgun (WGS) entry which is preliminary data.</text>
</comment>
<accession>A0A1R2D2G2</accession>
<feature type="transmembrane region" description="Helical" evidence="7">
    <location>
        <begin position="172"/>
        <end position="194"/>
    </location>
</feature>
<feature type="transmembrane region" description="Helical" evidence="7">
    <location>
        <begin position="133"/>
        <end position="160"/>
    </location>
</feature>
<organism evidence="9 10">
    <name type="scientific">Stentor coeruleus</name>
    <dbReference type="NCBI Taxonomy" id="5963"/>
    <lineage>
        <taxon>Eukaryota</taxon>
        <taxon>Sar</taxon>
        <taxon>Alveolata</taxon>
        <taxon>Ciliophora</taxon>
        <taxon>Postciliodesmatophora</taxon>
        <taxon>Heterotrichea</taxon>
        <taxon>Heterotrichida</taxon>
        <taxon>Stentoridae</taxon>
        <taxon>Stentor</taxon>
    </lineage>
</organism>
<dbReference type="GO" id="GO:0016020">
    <property type="term" value="C:membrane"/>
    <property type="evidence" value="ECO:0007669"/>
    <property type="project" value="UniProtKB-SubCell"/>
</dbReference>
<dbReference type="PROSITE" id="PS50216">
    <property type="entry name" value="DHHC"/>
    <property type="match status" value="1"/>
</dbReference>
<evidence type="ECO:0000313" key="9">
    <source>
        <dbReference type="EMBL" id="OMJ95438.1"/>
    </source>
</evidence>
<gene>
    <name evidence="9" type="ORF">SteCoe_1205</name>
</gene>
<evidence type="ECO:0000256" key="3">
    <source>
        <dbReference type="ARBA" id="ARBA00022692"/>
    </source>
</evidence>
<name>A0A1R2D2G2_9CILI</name>
<feature type="transmembrane region" description="Helical" evidence="7">
    <location>
        <begin position="44"/>
        <end position="67"/>
    </location>
</feature>
<keyword evidence="3 7" id="KW-0812">Transmembrane</keyword>
<dbReference type="GO" id="GO:0005783">
    <property type="term" value="C:endoplasmic reticulum"/>
    <property type="evidence" value="ECO:0007669"/>
    <property type="project" value="TreeGrafter"/>
</dbReference>
<comment type="subcellular location">
    <subcellularLocation>
        <location evidence="1">Membrane</location>
        <topology evidence="1">Multi-pass membrane protein</topology>
    </subcellularLocation>
</comment>
<dbReference type="Pfam" id="PF01529">
    <property type="entry name" value="DHHC"/>
    <property type="match status" value="1"/>
</dbReference>
<dbReference type="EMBL" id="MPUH01000012">
    <property type="protein sequence ID" value="OMJ95438.1"/>
    <property type="molecule type" value="Genomic_DNA"/>
</dbReference>
<dbReference type="PANTHER" id="PTHR22883">
    <property type="entry name" value="ZINC FINGER DHHC DOMAIN CONTAINING PROTEIN"/>
    <property type="match status" value="1"/>
</dbReference>
<keyword evidence="10" id="KW-1185">Reference proteome</keyword>
<dbReference type="InterPro" id="IPR001594">
    <property type="entry name" value="Palmitoyltrfase_DHHC"/>
</dbReference>
<sequence>MDARKNGLMYRWSLKQCLSYFGYIVYGIFYNLIVVKKTHEDYQILNVIVFNFLFCLSVTSHLVTSLINPGDPLLYIKNNNRQADSIYLHCTICNKEINLFSRHCVTCNKCIYKYDHHCYWVNNCIGSRNYKPFFVLIISSTLMCAILVSSSFTAMFLIFSTKTSFDANDEQGLTSFIIFLGLNSLISFFYFGYITTFHLVMVFKDISTYEYICKKRAKSNSHVVPRLVVDKEFISVHTENTGISFGISFGI</sequence>
<comment type="catalytic activity">
    <reaction evidence="7">
        <text>L-cysteinyl-[protein] + hexadecanoyl-CoA = S-hexadecanoyl-L-cysteinyl-[protein] + CoA</text>
        <dbReference type="Rhea" id="RHEA:36683"/>
        <dbReference type="Rhea" id="RHEA-COMP:10131"/>
        <dbReference type="Rhea" id="RHEA-COMP:11032"/>
        <dbReference type="ChEBI" id="CHEBI:29950"/>
        <dbReference type="ChEBI" id="CHEBI:57287"/>
        <dbReference type="ChEBI" id="CHEBI:57379"/>
        <dbReference type="ChEBI" id="CHEBI:74151"/>
        <dbReference type="EC" id="2.3.1.225"/>
    </reaction>
</comment>
<evidence type="ECO:0000256" key="6">
    <source>
        <dbReference type="ARBA" id="ARBA00023315"/>
    </source>
</evidence>
<keyword evidence="4 7" id="KW-1133">Transmembrane helix</keyword>
<evidence type="ECO:0000256" key="4">
    <source>
        <dbReference type="ARBA" id="ARBA00022989"/>
    </source>
</evidence>
<dbReference type="InterPro" id="IPR039859">
    <property type="entry name" value="PFA4/ZDH16/20/ERF2-like"/>
</dbReference>
<evidence type="ECO:0000256" key="2">
    <source>
        <dbReference type="ARBA" id="ARBA00022679"/>
    </source>
</evidence>
<evidence type="ECO:0000313" key="10">
    <source>
        <dbReference type="Proteomes" id="UP000187209"/>
    </source>
</evidence>
<keyword evidence="5 7" id="KW-0472">Membrane</keyword>
<dbReference type="Proteomes" id="UP000187209">
    <property type="component" value="Unassembled WGS sequence"/>
</dbReference>
<dbReference type="OrthoDB" id="9909019at2759"/>
<dbReference type="GO" id="GO:0006612">
    <property type="term" value="P:protein targeting to membrane"/>
    <property type="evidence" value="ECO:0007669"/>
    <property type="project" value="TreeGrafter"/>
</dbReference>
<feature type="transmembrane region" description="Helical" evidence="7">
    <location>
        <begin position="12"/>
        <end position="32"/>
    </location>
</feature>
<protein>
    <recommendedName>
        <fullName evidence="7">Palmitoyltransferase</fullName>
        <ecNumber evidence="7">2.3.1.225</ecNumber>
    </recommendedName>
</protein>
<evidence type="ECO:0000256" key="1">
    <source>
        <dbReference type="ARBA" id="ARBA00004141"/>
    </source>
</evidence>
<reference evidence="9 10" key="1">
    <citation type="submission" date="2016-11" db="EMBL/GenBank/DDBJ databases">
        <title>The macronuclear genome of Stentor coeruleus: a giant cell with tiny introns.</title>
        <authorList>
            <person name="Slabodnick M."/>
            <person name="Ruby J.G."/>
            <person name="Reiff S.B."/>
            <person name="Swart E.C."/>
            <person name="Gosai S."/>
            <person name="Prabakaran S."/>
            <person name="Witkowska E."/>
            <person name="Larue G.E."/>
            <person name="Fisher S."/>
            <person name="Freeman R.M."/>
            <person name="Gunawardena J."/>
            <person name="Chu W."/>
            <person name="Stover N.A."/>
            <person name="Gregory B.D."/>
            <person name="Nowacki M."/>
            <person name="Derisi J."/>
            <person name="Roy S.W."/>
            <person name="Marshall W.F."/>
            <person name="Sood P."/>
        </authorList>
    </citation>
    <scope>NUCLEOTIDE SEQUENCE [LARGE SCALE GENOMIC DNA]</scope>
    <source>
        <strain evidence="9">WM001</strain>
    </source>
</reference>
<dbReference type="PANTHER" id="PTHR22883:SF203">
    <property type="entry name" value="PALMITOYLTRANSFERASE"/>
    <property type="match status" value="1"/>
</dbReference>
<dbReference type="GO" id="GO:0019706">
    <property type="term" value="F:protein-cysteine S-palmitoyltransferase activity"/>
    <property type="evidence" value="ECO:0007669"/>
    <property type="project" value="UniProtKB-EC"/>
</dbReference>
<comment type="domain">
    <text evidence="7">The DHHC domain is required for palmitoyltransferase activity.</text>
</comment>
<comment type="similarity">
    <text evidence="7">Belongs to the DHHC palmitoyltransferase family.</text>
</comment>
<dbReference type="AlphaFoldDB" id="A0A1R2D2G2"/>
<dbReference type="GO" id="GO:0005794">
    <property type="term" value="C:Golgi apparatus"/>
    <property type="evidence" value="ECO:0007669"/>
    <property type="project" value="TreeGrafter"/>
</dbReference>